<dbReference type="GO" id="GO:0016020">
    <property type="term" value="C:membrane"/>
    <property type="evidence" value="ECO:0007669"/>
    <property type="project" value="UniProtKB-SubCell"/>
</dbReference>
<protein>
    <recommendedName>
        <fullName evidence="8">Rhodopsin domain-containing protein</fullName>
    </recommendedName>
</protein>
<evidence type="ECO:0000256" key="6">
    <source>
        <dbReference type="SAM" id="Phobius"/>
    </source>
</evidence>
<dbReference type="PANTHER" id="PTHR33048">
    <property type="entry name" value="PTH11-LIKE INTEGRAL MEMBRANE PROTEIN (AFU_ORTHOLOGUE AFUA_5G11245)"/>
    <property type="match status" value="1"/>
</dbReference>
<sequence>HKTLLWCFAILCTVNMMLMTLILALPCRPVRAQWDATIVEKKCLDSWLIIHICVYASAFSAFLDVYSALYPAAVFWKLISDSRKKIALSLMLGLGAM</sequence>
<feature type="non-terminal residue" evidence="9">
    <location>
        <position position="1"/>
    </location>
</feature>
<feature type="transmembrane region" description="Helical" evidence="6">
    <location>
        <begin position="48"/>
        <end position="76"/>
    </location>
</feature>
<dbReference type="RefSeq" id="XP_040719897.1">
    <property type="nucleotide sequence ID" value="XM_040854805.1"/>
</dbReference>
<organism evidence="9 10">
    <name type="scientific">Pseudomassariella vexata</name>
    <dbReference type="NCBI Taxonomy" id="1141098"/>
    <lineage>
        <taxon>Eukaryota</taxon>
        <taxon>Fungi</taxon>
        <taxon>Dikarya</taxon>
        <taxon>Ascomycota</taxon>
        <taxon>Pezizomycotina</taxon>
        <taxon>Sordariomycetes</taxon>
        <taxon>Xylariomycetidae</taxon>
        <taxon>Amphisphaeriales</taxon>
        <taxon>Pseudomassariaceae</taxon>
        <taxon>Pseudomassariella</taxon>
    </lineage>
</organism>
<dbReference type="Proteomes" id="UP000193689">
    <property type="component" value="Unassembled WGS sequence"/>
</dbReference>
<evidence type="ECO:0000313" key="9">
    <source>
        <dbReference type="EMBL" id="ORY69947.1"/>
    </source>
</evidence>
<reference evidence="9 10" key="1">
    <citation type="submission" date="2016-07" db="EMBL/GenBank/DDBJ databases">
        <title>Pervasive Adenine N6-methylation of Active Genes in Fungi.</title>
        <authorList>
            <consortium name="DOE Joint Genome Institute"/>
            <person name="Mondo S.J."/>
            <person name="Dannebaum R.O."/>
            <person name="Kuo R.C."/>
            <person name="Labutti K."/>
            <person name="Haridas S."/>
            <person name="Kuo A."/>
            <person name="Salamov A."/>
            <person name="Ahrendt S.R."/>
            <person name="Lipzen A."/>
            <person name="Sullivan W."/>
            <person name="Andreopoulos W.B."/>
            <person name="Clum A."/>
            <person name="Lindquist E."/>
            <person name="Daum C."/>
            <person name="Ramamoorthy G.K."/>
            <person name="Gryganskyi A."/>
            <person name="Culley D."/>
            <person name="Magnuson J.K."/>
            <person name="James T.Y."/>
            <person name="O'Malley M.A."/>
            <person name="Stajich J.E."/>
            <person name="Spatafora J.W."/>
            <person name="Visel A."/>
            <person name="Grigoriev I.V."/>
        </authorList>
    </citation>
    <scope>NUCLEOTIDE SEQUENCE [LARGE SCALE GENOMIC DNA]</scope>
    <source>
        <strain evidence="9 10">CBS 129021</strain>
    </source>
</reference>
<feature type="domain" description="Rhodopsin" evidence="8">
    <location>
        <begin position="3"/>
        <end position="96"/>
    </location>
</feature>
<feature type="signal peptide" evidence="7">
    <location>
        <begin position="1"/>
        <end position="32"/>
    </location>
</feature>
<proteinExistence type="inferred from homology"/>
<evidence type="ECO:0000259" key="8">
    <source>
        <dbReference type="Pfam" id="PF20684"/>
    </source>
</evidence>
<evidence type="ECO:0000313" key="10">
    <source>
        <dbReference type="Proteomes" id="UP000193689"/>
    </source>
</evidence>
<dbReference type="InterPro" id="IPR052337">
    <property type="entry name" value="SAT4-like"/>
</dbReference>
<evidence type="ECO:0000256" key="7">
    <source>
        <dbReference type="SAM" id="SignalP"/>
    </source>
</evidence>
<feature type="chain" id="PRO_5011988239" description="Rhodopsin domain-containing protein" evidence="7">
    <location>
        <begin position="33"/>
        <end position="97"/>
    </location>
</feature>
<dbReference type="GeneID" id="63771017"/>
<keyword evidence="10" id="KW-1185">Reference proteome</keyword>
<evidence type="ECO:0000256" key="4">
    <source>
        <dbReference type="ARBA" id="ARBA00023136"/>
    </source>
</evidence>
<keyword evidence="7" id="KW-0732">Signal</keyword>
<dbReference type="PANTHER" id="PTHR33048:SF155">
    <property type="entry name" value="INTEGRAL MEMBRANE PROTEIN"/>
    <property type="match status" value="1"/>
</dbReference>
<accession>A0A1Y2EEW3</accession>
<dbReference type="EMBL" id="MCFJ01000002">
    <property type="protein sequence ID" value="ORY69947.1"/>
    <property type="molecule type" value="Genomic_DNA"/>
</dbReference>
<evidence type="ECO:0000256" key="5">
    <source>
        <dbReference type="ARBA" id="ARBA00038359"/>
    </source>
</evidence>
<dbReference type="Pfam" id="PF20684">
    <property type="entry name" value="Fung_rhodopsin"/>
    <property type="match status" value="1"/>
</dbReference>
<keyword evidence="4 6" id="KW-0472">Membrane</keyword>
<keyword evidence="3 6" id="KW-1133">Transmembrane helix</keyword>
<dbReference type="InParanoid" id="A0A1Y2EEW3"/>
<comment type="subcellular location">
    <subcellularLocation>
        <location evidence="1">Membrane</location>
        <topology evidence="1">Multi-pass membrane protein</topology>
    </subcellularLocation>
</comment>
<dbReference type="InterPro" id="IPR049326">
    <property type="entry name" value="Rhodopsin_dom_fungi"/>
</dbReference>
<dbReference type="STRING" id="1141098.A0A1Y2EEW3"/>
<gene>
    <name evidence="9" type="ORF">BCR38DRAFT_324837</name>
</gene>
<comment type="similarity">
    <text evidence="5">Belongs to the SAT4 family.</text>
</comment>
<dbReference type="AlphaFoldDB" id="A0A1Y2EEW3"/>
<name>A0A1Y2EEW3_9PEZI</name>
<comment type="caution">
    <text evidence="9">The sequence shown here is derived from an EMBL/GenBank/DDBJ whole genome shotgun (WGS) entry which is preliminary data.</text>
</comment>
<evidence type="ECO:0000256" key="3">
    <source>
        <dbReference type="ARBA" id="ARBA00022989"/>
    </source>
</evidence>
<feature type="non-terminal residue" evidence="9">
    <location>
        <position position="97"/>
    </location>
</feature>
<keyword evidence="2 6" id="KW-0812">Transmembrane</keyword>
<dbReference type="OrthoDB" id="3923077at2759"/>
<evidence type="ECO:0000256" key="2">
    <source>
        <dbReference type="ARBA" id="ARBA00022692"/>
    </source>
</evidence>
<evidence type="ECO:0000256" key="1">
    <source>
        <dbReference type="ARBA" id="ARBA00004141"/>
    </source>
</evidence>